<protein>
    <submittedName>
        <fullName evidence="1">Uncharacterized protein</fullName>
    </submittedName>
</protein>
<keyword evidence="2" id="KW-1185">Reference proteome</keyword>
<name>A0A059E6B5_9PROT</name>
<gene>
    <name evidence="1" type="ORF">HY36_15205</name>
</gene>
<evidence type="ECO:0000313" key="2">
    <source>
        <dbReference type="Proteomes" id="UP000024547"/>
    </source>
</evidence>
<sequence length="111" mass="12073">MPGILLSSPFRDRHFQTAQFPDQAGQHATIGPLRLPGLACGELFGDLINGLMQGEARTLHPLFRPIKAVALDQLVDGRPVQADDTGDLGDRLAQQAHLANLPDQAIAMWRI</sequence>
<proteinExistence type="predicted"/>
<dbReference type="Proteomes" id="UP000024547">
    <property type="component" value="Unassembled WGS sequence"/>
</dbReference>
<organism evidence="1 2">
    <name type="scientific">Hyphomonas atlantica</name>
    <dbReference type="NCBI Taxonomy" id="1280948"/>
    <lineage>
        <taxon>Bacteria</taxon>
        <taxon>Pseudomonadati</taxon>
        <taxon>Pseudomonadota</taxon>
        <taxon>Alphaproteobacteria</taxon>
        <taxon>Hyphomonadales</taxon>
        <taxon>Hyphomonadaceae</taxon>
        <taxon>Hyphomonas</taxon>
    </lineage>
</organism>
<comment type="caution">
    <text evidence="1">The sequence shown here is derived from an EMBL/GenBank/DDBJ whole genome shotgun (WGS) entry which is preliminary data.</text>
</comment>
<dbReference type="AlphaFoldDB" id="A0A059E6B5"/>
<dbReference type="EMBL" id="AWFH01000007">
    <property type="protein sequence ID" value="KCZ63077.1"/>
    <property type="molecule type" value="Genomic_DNA"/>
</dbReference>
<accession>A0A059E6B5</accession>
<evidence type="ECO:0000313" key="1">
    <source>
        <dbReference type="EMBL" id="KCZ63077.1"/>
    </source>
</evidence>
<reference evidence="1 2" key="1">
    <citation type="journal article" date="2014" name="Antonie Van Leeuwenhoek">
        <title>Hyphomonas beringensis sp. nov. and Hyphomonas chukchiensis sp. nov., isolated from surface seawater of the Bering Sea and Chukchi Sea.</title>
        <authorList>
            <person name="Li C."/>
            <person name="Lai Q."/>
            <person name="Li G."/>
            <person name="Dong C."/>
            <person name="Wang J."/>
            <person name="Liao Y."/>
            <person name="Shao Z."/>
        </authorList>
    </citation>
    <scope>NUCLEOTIDE SEQUENCE [LARGE SCALE GENOMIC DNA]</scope>
    <source>
        <strain evidence="1 2">22II1-22F38</strain>
    </source>
</reference>